<evidence type="ECO:0000313" key="8">
    <source>
        <dbReference type="Proteomes" id="UP000627292"/>
    </source>
</evidence>
<comment type="subcellular location">
    <subcellularLocation>
        <location evidence="1">Cell envelope</location>
    </subcellularLocation>
</comment>
<reference evidence="7" key="2">
    <citation type="submission" date="2020-09" db="EMBL/GenBank/DDBJ databases">
        <authorList>
            <person name="Sun Q."/>
            <person name="Zhou Y."/>
        </authorList>
    </citation>
    <scope>NUCLEOTIDE SEQUENCE</scope>
    <source>
        <strain evidence="7">CGMCC 1.15290</strain>
    </source>
</reference>
<evidence type="ECO:0000256" key="2">
    <source>
        <dbReference type="ARBA" id="ARBA00022748"/>
    </source>
</evidence>
<dbReference type="InterPro" id="IPR025380">
    <property type="entry name" value="DUF4369"/>
</dbReference>
<feature type="chain" id="PRO_5037410898" evidence="5">
    <location>
        <begin position="21"/>
        <end position="377"/>
    </location>
</feature>
<gene>
    <name evidence="7" type="ORF">GCM10011379_14610</name>
</gene>
<dbReference type="AlphaFoldDB" id="A0A917MTW6"/>
<dbReference type="Gene3D" id="3.40.30.10">
    <property type="entry name" value="Glutaredoxin"/>
    <property type="match status" value="1"/>
</dbReference>
<dbReference type="CDD" id="cd02966">
    <property type="entry name" value="TlpA_like_family"/>
    <property type="match status" value="1"/>
</dbReference>
<dbReference type="Pfam" id="PF14289">
    <property type="entry name" value="DUF4369"/>
    <property type="match status" value="1"/>
</dbReference>
<dbReference type="InterPro" id="IPR017937">
    <property type="entry name" value="Thioredoxin_CS"/>
</dbReference>
<evidence type="ECO:0000313" key="7">
    <source>
        <dbReference type="EMBL" id="GGH63564.1"/>
    </source>
</evidence>
<keyword evidence="5" id="KW-0732">Signal</keyword>
<feature type="domain" description="Thioredoxin" evidence="6">
    <location>
        <begin position="239"/>
        <end position="377"/>
    </location>
</feature>
<comment type="caution">
    <text evidence="7">The sequence shown here is derived from an EMBL/GenBank/DDBJ whole genome shotgun (WGS) entry which is preliminary data.</text>
</comment>
<feature type="signal peptide" evidence="5">
    <location>
        <begin position="1"/>
        <end position="20"/>
    </location>
</feature>
<dbReference type="PROSITE" id="PS00194">
    <property type="entry name" value="THIOREDOXIN_1"/>
    <property type="match status" value="1"/>
</dbReference>
<dbReference type="InterPro" id="IPR036249">
    <property type="entry name" value="Thioredoxin-like_sf"/>
</dbReference>
<dbReference type="PROSITE" id="PS51352">
    <property type="entry name" value="THIOREDOXIN_2"/>
    <property type="match status" value="1"/>
</dbReference>
<dbReference type="SUPFAM" id="SSF52833">
    <property type="entry name" value="Thioredoxin-like"/>
    <property type="match status" value="1"/>
</dbReference>
<dbReference type="Pfam" id="PF00578">
    <property type="entry name" value="AhpC-TSA"/>
    <property type="match status" value="1"/>
</dbReference>
<keyword evidence="3" id="KW-1015">Disulfide bond</keyword>
<dbReference type="GO" id="GO:0016209">
    <property type="term" value="F:antioxidant activity"/>
    <property type="evidence" value="ECO:0007669"/>
    <property type="project" value="InterPro"/>
</dbReference>
<organism evidence="7 8">
    <name type="scientific">Filimonas zeae</name>
    <dbReference type="NCBI Taxonomy" id="1737353"/>
    <lineage>
        <taxon>Bacteria</taxon>
        <taxon>Pseudomonadati</taxon>
        <taxon>Bacteroidota</taxon>
        <taxon>Chitinophagia</taxon>
        <taxon>Chitinophagales</taxon>
        <taxon>Chitinophagaceae</taxon>
        <taxon>Filimonas</taxon>
    </lineage>
</organism>
<keyword evidence="2" id="KW-0201">Cytochrome c-type biogenesis</keyword>
<name>A0A917MTW6_9BACT</name>
<protein>
    <submittedName>
        <fullName evidence="7">Thiol:disulfide interchange protein</fullName>
    </submittedName>
</protein>
<dbReference type="GO" id="GO:0030313">
    <property type="term" value="C:cell envelope"/>
    <property type="evidence" value="ECO:0007669"/>
    <property type="project" value="UniProtKB-SubCell"/>
</dbReference>
<sequence>MFMNKGTVILALLLPVCAGAQKGYTIKGKLSKANTPAKVFLSYAVGDTRLEDSAEVKNGAFVLKGQLPNPVRAAIYLKHGTAASNARRGVDGIDVFIENSVMTISGTDSLKTAKFTGSVTNDDNKVLRNQLAPFLADVEVVLSTAEKMTPEQRKADTALMQSLRARRNRDVEQMDSIFKAFIASHRQSYAALSAFLEHEIRGNFDAFKADRDFKLFPEAMRTSDIGKNINARIQKGLSVSEGIMAPDFTQNNPEGKPVKLSDFKGRYVLIDFWASWCGPCRAENPVVVAAYQKYNSKGFDILSVSLDASQQDWIKAIEKDGMPWVHVSDLKYWKNAVAVQYGVNSVPTNFLIDPTGKIIAKNLRGAKLDEKLATLFP</sequence>
<reference evidence="7" key="1">
    <citation type="journal article" date="2014" name="Int. J. Syst. Evol. Microbiol.">
        <title>Complete genome sequence of Corynebacterium casei LMG S-19264T (=DSM 44701T), isolated from a smear-ripened cheese.</title>
        <authorList>
            <consortium name="US DOE Joint Genome Institute (JGI-PGF)"/>
            <person name="Walter F."/>
            <person name="Albersmeier A."/>
            <person name="Kalinowski J."/>
            <person name="Ruckert C."/>
        </authorList>
    </citation>
    <scope>NUCLEOTIDE SEQUENCE</scope>
    <source>
        <strain evidence="7">CGMCC 1.15290</strain>
    </source>
</reference>
<keyword evidence="4" id="KW-0676">Redox-active center</keyword>
<dbReference type="GO" id="GO:0017004">
    <property type="term" value="P:cytochrome complex assembly"/>
    <property type="evidence" value="ECO:0007669"/>
    <property type="project" value="UniProtKB-KW"/>
</dbReference>
<dbReference type="InterPro" id="IPR000866">
    <property type="entry name" value="AhpC/TSA"/>
</dbReference>
<evidence type="ECO:0000256" key="3">
    <source>
        <dbReference type="ARBA" id="ARBA00023157"/>
    </source>
</evidence>
<dbReference type="InterPro" id="IPR050553">
    <property type="entry name" value="Thioredoxin_ResA/DsbE_sf"/>
</dbReference>
<accession>A0A917MTW6</accession>
<dbReference type="PANTHER" id="PTHR42852">
    <property type="entry name" value="THIOL:DISULFIDE INTERCHANGE PROTEIN DSBE"/>
    <property type="match status" value="1"/>
</dbReference>
<dbReference type="EMBL" id="BMIB01000002">
    <property type="protein sequence ID" value="GGH63564.1"/>
    <property type="molecule type" value="Genomic_DNA"/>
</dbReference>
<keyword evidence="8" id="KW-1185">Reference proteome</keyword>
<evidence type="ECO:0000256" key="5">
    <source>
        <dbReference type="SAM" id="SignalP"/>
    </source>
</evidence>
<dbReference type="PANTHER" id="PTHR42852:SF6">
    <property type="entry name" value="THIOL:DISULFIDE INTERCHANGE PROTEIN DSBE"/>
    <property type="match status" value="1"/>
</dbReference>
<evidence type="ECO:0000256" key="4">
    <source>
        <dbReference type="ARBA" id="ARBA00023284"/>
    </source>
</evidence>
<dbReference type="Proteomes" id="UP000627292">
    <property type="component" value="Unassembled WGS sequence"/>
</dbReference>
<dbReference type="InterPro" id="IPR013766">
    <property type="entry name" value="Thioredoxin_domain"/>
</dbReference>
<proteinExistence type="predicted"/>
<dbReference type="GO" id="GO:0016491">
    <property type="term" value="F:oxidoreductase activity"/>
    <property type="evidence" value="ECO:0007669"/>
    <property type="project" value="InterPro"/>
</dbReference>
<evidence type="ECO:0000259" key="6">
    <source>
        <dbReference type="PROSITE" id="PS51352"/>
    </source>
</evidence>
<evidence type="ECO:0000256" key="1">
    <source>
        <dbReference type="ARBA" id="ARBA00004196"/>
    </source>
</evidence>